<evidence type="ECO:0000313" key="2">
    <source>
        <dbReference type="EMBL" id="KAF9521348.1"/>
    </source>
</evidence>
<dbReference type="AlphaFoldDB" id="A0A9P6E2M7"/>
<feature type="compositionally biased region" description="Acidic residues" evidence="1">
    <location>
        <begin position="201"/>
        <end position="224"/>
    </location>
</feature>
<evidence type="ECO:0000256" key="1">
    <source>
        <dbReference type="SAM" id="MobiDB-lite"/>
    </source>
</evidence>
<feature type="region of interest" description="Disordered" evidence="1">
    <location>
        <begin position="140"/>
        <end position="160"/>
    </location>
</feature>
<sequence>MFDSPHFVPQQHTAKQDCWWIPPTTPWLPGPPNEFTGGAVGSANFPNLGPDFDHHAQSTCPTMQQDFETFETFEDFETNDIAVSPLQSDQSAESLYPPHLQQPSMHGTPALYNNGYYYDAYGNIFQQPPVQIQQTFPTEAAQQTGFSQPASFAQQDSFSQQTNFSQQTGFSFDQALLQTFDFLLHNQPEPSSSNDHNEQLSDSESEDDSDLDEQLSDSEDDSDLDDHPAHYATDVRNSKKHAVVW</sequence>
<organism evidence="2 3">
    <name type="scientific">Crepidotus variabilis</name>
    <dbReference type="NCBI Taxonomy" id="179855"/>
    <lineage>
        <taxon>Eukaryota</taxon>
        <taxon>Fungi</taxon>
        <taxon>Dikarya</taxon>
        <taxon>Basidiomycota</taxon>
        <taxon>Agaricomycotina</taxon>
        <taxon>Agaricomycetes</taxon>
        <taxon>Agaricomycetidae</taxon>
        <taxon>Agaricales</taxon>
        <taxon>Agaricineae</taxon>
        <taxon>Crepidotaceae</taxon>
        <taxon>Crepidotus</taxon>
    </lineage>
</organism>
<evidence type="ECO:0000313" key="3">
    <source>
        <dbReference type="Proteomes" id="UP000807306"/>
    </source>
</evidence>
<protein>
    <submittedName>
        <fullName evidence="2">Uncharacterized protein</fullName>
    </submittedName>
</protein>
<feature type="region of interest" description="Disordered" evidence="1">
    <location>
        <begin position="185"/>
        <end position="245"/>
    </location>
</feature>
<reference evidence="2" key="1">
    <citation type="submission" date="2020-11" db="EMBL/GenBank/DDBJ databases">
        <authorList>
            <consortium name="DOE Joint Genome Institute"/>
            <person name="Ahrendt S."/>
            <person name="Riley R."/>
            <person name="Andreopoulos W."/>
            <person name="Labutti K."/>
            <person name="Pangilinan J."/>
            <person name="Ruiz-Duenas F.J."/>
            <person name="Barrasa J.M."/>
            <person name="Sanchez-Garcia M."/>
            <person name="Camarero S."/>
            <person name="Miyauchi S."/>
            <person name="Serrano A."/>
            <person name="Linde D."/>
            <person name="Babiker R."/>
            <person name="Drula E."/>
            <person name="Ayuso-Fernandez I."/>
            <person name="Pacheco R."/>
            <person name="Padilla G."/>
            <person name="Ferreira P."/>
            <person name="Barriuso J."/>
            <person name="Kellner H."/>
            <person name="Castanera R."/>
            <person name="Alfaro M."/>
            <person name="Ramirez L."/>
            <person name="Pisabarro A.G."/>
            <person name="Kuo A."/>
            <person name="Tritt A."/>
            <person name="Lipzen A."/>
            <person name="He G."/>
            <person name="Yan M."/>
            <person name="Ng V."/>
            <person name="Cullen D."/>
            <person name="Martin F."/>
            <person name="Rosso M.-N."/>
            <person name="Henrissat B."/>
            <person name="Hibbett D."/>
            <person name="Martinez A.T."/>
            <person name="Grigoriev I.V."/>
        </authorList>
    </citation>
    <scope>NUCLEOTIDE SEQUENCE</scope>
    <source>
        <strain evidence="2">CBS 506.95</strain>
    </source>
</reference>
<keyword evidence="3" id="KW-1185">Reference proteome</keyword>
<feature type="compositionally biased region" description="Low complexity" evidence="1">
    <location>
        <begin position="146"/>
        <end position="160"/>
    </location>
</feature>
<comment type="caution">
    <text evidence="2">The sequence shown here is derived from an EMBL/GenBank/DDBJ whole genome shotgun (WGS) entry which is preliminary data.</text>
</comment>
<accession>A0A9P6E2M7</accession>
<dbReference type="Proteomes" id="UP000807306">
    <property type="component" value="Unassembled WGS sequence"/>
</dbReference>
<gene>
    <name evidence="2" type="ORF">CPB83DRAFT_841334</name>
</gene>
<name>A0A9P6E2M7_9AGAR</name>
<dbReference type="EMBL" id="MU158113">
    <property type="protein sequence ID" value="KAF9521348.1"/>
    <property type="molecule type" value="Genomic_DNA"/>
</dbReference>
<proteinExistence type="predicted"/>